<keyword evidence="1" id="KW-1133">Transmembrane helix</keyword>
<evidence type="ECO:0000256" key="1">
    <source>
        <dbReference type="SAM" id="Phobius"/>
    </source>
</evidence>
<dbReference type="OrthoDB" id="8688136at2"/>
<comment type="caution">
    <text evidence="2">The sequence shown here is derived from an EMBL/GenBank/DDBJ whole genome shotgun (WGS) entry which is preliminary data.</text>
</comment>
<organism evidence="2 3">
    <name type="scientific">Pseudomonas cedrina subsp. cedrina</name>
    <dbReference type="NCBI Taxonomy" id="76762"/>
    <lineage>
        <taxon>Bacteria</taxon>
        <taxon>Pseudomonadati</taxon>
        <taxon>Pseudomonadota</taxon>
        <taxon>Gammaproteobacteria</taxon>
        <taxon>Pseudomonadales</taxon>
        <taxon>Pseudomonadaceae</taxon>
        <taxon>Pseudomonas</taxon>
    </lineage>
</organism>
<dbReference type="AlphaFoldDB" id="A0A1V2JWL1"/>
<sequence length="273" mass="30763">MAIPSFDTGRRQQQSINPRILVLEIRDRACVEDPPIGWVIVEREEVYKRDPSGKICEASIRLSYQRITTRASSFENGHGEFNGSYSSHFNAVSLTSSSMSNGSVYLSLPELNGQRIGTYLMNVIVEWVQQWPDASVNSIQLLSGQARGDNKARRNRFYEQFGLIFDYHDSAQREGSSRPMLVQGLSVVETWQENIFEHRMFGYLAEQLSEAESAQLKLGTLNHAFADLLAKQKKAEARPLRWAVRRLYGQHSGAVIAGGALAIFASLLWFKMG</sequence>
<dbReference type="EMBL" id="MNPW01000021">
    <property type="protein sequence ID" value="ONH49818.1"/>
    <property type="molecule type" value="Genomic_DNA"/>
</dbReference>
<proteinExistence type="predicted"/>
<evidence type="ECO:0000313" key="2">
    <source>
        <dbReference type="EMBL" id="ONH49818.1"/>
    </source>
</evidence>
<keyword evidence="1" id="KW-0472">Membrane</keyword>
<keyword evidence="1" id="KW-0812">Transmembrane</keyword>
<reference evidence="2 3" key="1">
    <citation type="submission" date="2016-10" db="EMBL/GenBank/DDBJ databases">
        <title>Pseudomonas lactis sp. nov. and Pseudomonas paralactis sp. nov., isolated from bovine raw milk.</title>
        <authorList>
            <person name="Von Neubeck M."/>
            <person name="Huptas C."/>
            <person name="Glueck C."/>
            <person name="Krewinkel M."/>
            <person name="Stoeckel M."/>
            <person name="Stressler T."/>
            <person name="Fischer L."/>
            <person name="Hinrichs J."/>
            <person name="Scherer S."/>
            <person name="Wenning M."/>
        </authorList>
    </citation>
    <scope>NUCLEOTIDE SEQUENCE [LARGE SCALE GENOMIC DNA]</scope>
    <source>
        <strain evidence="2 3">DSM 17516</strain>
    </source>
</reference>
<name>A0A1V2JWL1_PSECE</name>
<evidence type="ECO:0008006" key="4">
    <source>
        <dbReference type="Google" id="ProtNLM"/>
    </source>
</evidence>
<dbReference type="Proteomes" id="UP000189295">
    <property type="component" value="Unassembled WGS sequence"/>
</dbReference>
<feature type="transmembrane region" description="Helical" evidence="1">
    <location>
        <begin position="247"/>
        <end position="270"/>
    </location>
</feature>
<evidence type="ECO:0000313" key="3">
    <source>
        <dbReference type="Proteomes" id="UP000189295"/>
    </source>
</evidence>
<dbReference type="RefSeq" id="WP_076954936.1">
    <property type="nucleotide sequence ID" value="NZ_MNPW01000021.1"/>
</dbReference>
<gene>
    <name evidence="2" type="ORF">BLL36_27880</name>
</gene>
<accession>A0A1V2JWL1</accession>
<protein>
    <recommendedName>
        <fullName evidence="4">N-acetyltransferase domain-containing protein</fullName>
    </recommendedName>
</protein>